<organism evidence="1 2">
    <name type="scientific">Bipolaris victoriae (strain FI3)</name>
    <name type="common">Victoria blight of oats agent</name>
    <name type="synonym">Cochliobolus victoriae</name>
    <dbReference type="NCBI Taxonomy" id="930091"/>
    <lineage>
        <taxon>Eukaryota</taxon>
        <taxon>Fungi</taxon>
        <taxon>Dikarya</taxon>
        <taxon>Ascomycota</taxon>
        <taxon>Pezizomycotina</taxon>
        <taxon>Dothideomycetes</taxon>
        <taxon>Pleosporomycetidae</taxon>
        <taxon>Pleosporales</taxon>
        <taxon>Pleosporineae</taxon>
        <taxon>Pleosporaceae</taxon>
        <taxon>Bipolaris</taxon>
    </lineage>
</organism>
<dbReference type="RefSeq" id="XP_014556450.1">
    <property type="nucleotide sequence ID" value="XM_014700964.1"/>
</dbReference>
<sequence length="128" mass="14248">DGCPSIVVSLDLVRFMRIMDSLCPELLCGEDVARQTTCGVRVPEHCGLECAGITPMGPSPAHLFFCSFNGRTPRLPVSVRARAWPISLAVPGFRSWGKVWFSYRGLRFSFPRSLAPFLPFPHRPPFTP</sequence>
<keyword evidence="2" id="KW-1185">Reference proteome</keyword>
<dbReference type="EMBL" id="KI968735">
    <property type="protein sequence ID" value="EUN26855.1"/>
    <property type="molecule type" value="Genomic_DNA"/>
</dbReference>
<evidence type="ECO:0000313" key="1">
    <source>
        <dbReference type="EMBL" id="EUN26855.1"/>
    </source>
</evidence>
<dbReference type="Proteomes" id="UP000054337">
    <property type="component" value="Unassembled WGS sequence"/>
</dbReference>
<gene>
    <name evidence="1" type="ORF">COCVIDRAFT_99851</name>
</gene>
<accession>W7ELR2</accession>
<evidence type="ECO:0000313" key="2">
    <source>
        <dbReference type="Proteomes" id="UP000054337"/>
    </source>
</evidence>
<feature type="non-terminal residue" evidence="1">
    <location>
        <position position="1"/>
    </location>
</feature>
<name>W7ELR2_BIPV3</name>
<dbReference type="HOGENOM" id="CLU_1964731_0_0_1"/>
<protein>
    <submittedName>
        <fullName evidence="1">Uncharacterized protein</fullName>
    </submittedName>
</protein>
<dbReference type="GeneID" id="26260818"/>
<dbReference type="AlphaFoldDB" id="W7ELR2"/>
<proteinExistence type="predicted"/>
<reference evidence="1 2" key="1">
    <citation type="journal article" date="2013" name="PLoS Genet.">
        <title>Comparative genome structure, secondary metabolite, and effector coding capacity across Cochliobolus pathogens.</title>
        <authorList>
            <person name="Condon B.J."/>
            <person name="Leng Y."/>
            <person name="Wu D."/>
            <person name="Bushley K.E."/>
            <person name="Ohm R.A."/>
            <person name="Otillar R."/>
            <person name="Martin J."/>
            <person name="Schackwitz W."/>
            <person name="Grimwood J."/>
            <person name="MohdZainudin N."/>
            <person name="Xue C."/>
            <person name="Wang R."/>
            <person name="Manning V.A."/>
            <person name="Dhillon B."/>
            <person name="Tu Z.J."/>
            <person name="Steffenson B.J."/>
            <person name="Salamov A."/>
            <person name="Sun H."/>
            <person name="Lowry S."/>
            <person name="LaButti K."/>
            <person name="Han J."/>
            <person name="Copeland A."/>
            <person name="Lindquist E."/>
            <person name="Barry K."/>
            <person name="Schmutz J."/>
            <person name="Baker S.E."/>
            <person name="Ciuffetti L.M."/>
            <person name="Grigoriev I.V."/>
            <person name="Zhong S."/>
            <person name="Turgeon B.G."/>
        </authorList>
    </citation>
    <scope>NUCLEOTIDE SEQUENCE [LARGE SCALE GENOMIC DNA]</scope>
    <source>
        <strain evidence="1 2">FI3</strain>
    </source>
</reference>